<reference evidence="1" key="1">
    <citation type="submission" date="2020-01" db="EMBL/GenBank/DDBJ databases">
        <authorList>
            <person name="Chen W.-M."/>
        </authorList>
    </citation>
    <scope>NUCLEOTIDE SEQUENCE</scope>
    <source>
        <strain evidence="1">CYK-10</strain>
    </source>
</reference>
<proteinExistence type="predicted"/>
<organism evidence="1 2">
    <name type="scientific">Stagnihabitans tardus</name>
    <dbReference type="NCBI Taxonomy" id="2699202"/>
    <lineage>
        <taxon>Bacteria</taxon>
        <taxon>Pseudomonadati</taxon>
        <taxon>Pseudomonadota</taxon>
        <taxon>Alphaproteobacteria</taxon>
        <taxon>Rhodobacterales</taxon>
        <taxon>Paracoccaceae</taxon>
        <taxon>Stagnihabitans</taxon>
    </lineage>
</organism>
<evidence type="ECO:0000313" key="2">
    <source>
        <dbReference type="Proteomes" id="UP001193501"/>
    </source>
</evidence>
<name>A0AAE4YC93_9RHOB</name>
<comment type="caution">
    <text evidence="1">The sequence shown here is derived from an EMBL/GenBank/DDBJ whole genome shotgun (WGS) entry which is preliminary data.</text>
</comment>
<dbReference type="EMBL" id="JAABNR010000006">
    <property type="protein sequence ID" value="NBZ87584.1"/>
    <property type="molecule type" value="Genomic_DNA"/>
</dbReference>
<dbReference type="RefSeq" id="WP_168774385.1">
    <property type="nucleotide sequence ID" value="NZ_JAABNR010000006.1"/>
</dbReference>
<keyword evidence="2" id="KW-1185">Reference proteome</keyword>
<dbReference type="Proteomes" id="UP001193501">
    <property type="component" value="Unassembled WGS sequence"/>
</dbReference>
<protein>
    <submittedName>
        <fullName evidence="1">Uncharacterized protein</fullName>
    </submittedName>
</protein>
<sequence length="70" mass="8248">MEKLEWMRDVLTRMEIDATKRGWVEMIEQINATRAVLTAEAALHKQPENVIRIDFRSVRSTRHPQISVFP</sequence>
<dbReference type="AlphaFoldDB" id="A0AAE4YC93"/>
<accession>A0AAE4YC93</accession>
<gene>
    <name evidence="1" type="ORF">GV832_08325</name>
</gene>
<evidence type="ECO:0000313" key="1">
    <source>
        <dbReference type="EMBL" id="NBZ87584.1"/>
    </source>
</evidence>